<dbReference type="STRING" id="1442369.A0A0D2FXU0"/>
<dbReference type="SUPFAM" id="SSF53474">
    <property type="entry name" value="alpha/beta-Hydrolases"/>
    <property type="match status" value="1"/>
</dbReference>
<dbReference type="VEuPathDB" id="FungiDB:Z518_05084"/>
<reference evidence="2 3" key="1">
    <citation type="submission" date="2015-01" db="EMBL/GenBank/DDBJ databases">
        <title>The Genome Sequence of Rhinocladiella mackenzie CBS 650.93.</title>
        <authorList>
            <consortium name="The Broad Institute Genomics Platform"/>
            <person name="Cuomo C."/>
            <person name="de Hoog S."/>
            <person name="Gorbushina A."/>
            <person name="Stielow B."/>
            <person name="Teixiera M."/>
            <person name="Abouelleil A."/>
            <person name="Chapman S.B."/>
            <person name="Priest M."/>
            <person name="Young S.K."/>
            <person name="Wortman J."/>
            <person name="Nusbaum C."/>
            <person name="Birren B."/>
        </authorList>
    </citation>
    <scope>NUCLEOTIDE SEQUENCE [LARGE SCALE GENOMIC DNA]</scope>
    <source>
        <strain evidence="2 3">CBS 650.93</strain>
    </source>
</reference>
<evidence type="ECO:0000313" key="3">
    <source>
        <dbReference type="Proteomes" id="UP000053617"/>
    </source>
</evidence>
<evidence type="ECO:0000313" key="2">
    <source>
        <dbReference type="EMBL" id="KIX07107.1"/>
    </source>
</evidence>
<dbReference type="PANTHER" id="PTHR43433">
    <property type="entry name" value="HYDROLASE, ALPHA/BETA FOLD FAMILY PROTEIN"/>
    <property type="match status" value="1"/>
</dbReference>
<dbReference type="RefSeq" id="XP_013274243.1">
    <property type="nucleotide sequence ID" value="XM_013418789.1"/>
</dbReference>
<dbReference type="Gene3D" id="3.40.50.1820">
    <property type="entry name" value="alpha/beta hydrolase"/>
    <property type="match status" value="1"/>
</dbReference>
<proteinExistence type="predicted"/>
<dbReference type="PANTHER" id="PTHR43433:SF5">
    <property type="entry name" value="AB HYDROLASE-1 DOMAIN-CONTAINING PROTEIN"/>
    <property type="match status" value="1"/>
</dbReference>
<dbReference type="AlphaFoldDB" id="A0A0D2FXU0"/>
<dbReference type="Proteomes" id="UP000053617">
    <property type="component" value="Unassembled WGS sequence"/>
</dbReference>
<sequence>MPYHEISFSLRINYTIHRATLSASKPRPWVILVNGLADPQSTWATQTPAFTAAGHTVLTYDNRGIGMSSRPQSDDELYTVHDMASDLHSLVHAVGVPTPFHLLGLSMGGMISQTYALTYPEDLTSATFACTYAFPGPFCSRMFSLWGDMARTMSVADVMRDVALWCFSPSFFADPGRQSELKAMEDEMAQIDSAMGLKAYLAQLNVITTFDTREEVGKLAVTAGKPRIIVLAGESDILIPVILSRELHSLIPGAQWRTTKGGHACNWEFPDEFNQTCLEMWKDVEDKTDTSPPN</sequence>
<dbReference type="InterPro" id="IPR050471">
    <property type="entry name" value="AB_hydrolase"/>
</dbReference>
<name>A0A0D2FXU0_9EURO</name>
<dbReference type="InterPro" id="IPR000073">
    <property type="entry name" value="AB_hydrolase_1"/>
</dbReference>
<keyword evidence="3" id="KW-1185">Reference proteome</keyword>
<dbReference type="InterPro" id="IPR029058">
    <property type="entry name" value="AB_hydrolase_fold"/>
</dbReference>
<dbReference type="Pfam" id="PF00561">
    <property type="entry name" value="Abhydrolase_1"/>
    <property type="match status" value="1"/>
</dbReference>
<organism evidence="2 3">
    <name type="scientific">Rhinocladiella mackenziei CBS 650.93</name>
    <dbReference type="NCBI Taxonomy" id="1442369"/>
    <lineage>
        <taxon>Eukaryota</taxon>
        <taxon>Fungi</taxon>
        <taxon>Dikarya</taxon>
        <taxon>Ascomycota</taxon>
        <taxon>Pezizomycotina</taxon>
        <taxon>Eurotiomycetes</taxon>
        <taxon>Chaetothyriomycetidae</taxon>
        <taxon>Chaetothyriales</taxon>
        <taxon>Herpotrichiellaceae</taxon>
        <taxon>Rhinocladiella</taxon>
    </lineage>
</organism>
<protein>
    <recommendedName>
        <fullName evidence="1">AB hydrolase-1 domain-containing protein</fullName>
    </recommendedName>
</protein>
<gene>
    <name evidence="2" type="ORF">Z518_05084</name>
</gene>
<accession>A0A0D2FXU0</accession>
<dbReference type="HOGENOM" id="CLU_020336_50_1_1"/>
<dbReference type="EMBL" id="KN847477">
    <property type="protein sequence ID" value="KIX07107.1"/>
    <property type="molecule type" value="Genomic_DNA"/>
</dbReference>
<dbReference type="PRINTS" id="PR00111">
    <property type="entry name" value="ABHYDROLASE"/>
</dbReference>
<evidence type="ECO:0000259" key="1">
    <source>
        <dbReference type="Pfam" id="PF00561"/>
    </source>
</evidence>
<dbReference type="OrthoDB" id="294702at2759"/>
<dbReference type="GeneID" id="25293155"/>
<feature type="domain" description="AB hydrolase-1" evidence="1">
    <location>
        <begin position="28"/>
        <end position="269"/>
    </location>
</feature>